<sequence length="604" mass="71481">MVTQGITSIDLNRHDSSIMYTQLLKEVLLQMEGDDKAKKELFQFCRKTNIGILGRMKIIGEFERYYDAHTPIWWYTRDSFIHDMINRVLRLQDINAIIQTRLFIQDLHQQIERLYEPPSKKMILYRGQELSYGDFQQLRQLKGGLYSFHYFLSTTMDRDAALTFAQKTRQDSRLIGIIYHINIDPVSLKSALFASLDNESYDKVENEFLFTMFTVFRVEEIKQLEPELWQVELSPTSDKDEDLKKLTENIRQATQGSTGWSRLGKMLLTMGKFDKAEKVLQILINKSSEDDLEELGHLYHLMGLVKENKKEYDQAMIFYEKVLNIYRLLPDSNHLHLTKLYNDIGSVYLFKKEYSKALEYYEMALNIQEKFNLLNYSDLAMTYGNLAEIHKYLRDYSQSLRFYQKELNIYKKSTPVNYLKLVTSYENIAEITYHMKEYSEALKLFRKVSKIREDHLPRNNTKTVISYKNLGKVLDKLGYYVEAIEHYQYARYILAKSAPVNFSELTMICYKMAEIYKKIGNKLKTLEIYQETLINLDRSSHRKRPISATIRDNIGQVYESIGEYEKAIMSYRQAIQIEQLLSPQNDFQLQLYKKHLAQVRIKIK</sequence>
<name>A0A815SC00_9BILA</name>
<evidence type="ECO:0000256" key="2">
    <source>
        <dbReference type="ARBA" id="ARBA00022803"/>
    </source>
</evidence>
<dbReference type="SUPFAM" id="SSF48452">
    <property type="entry name" value="TPR-like"/>
    <property type="match status" value="2"/>
</dbReference>
<dbReference type="EMBL" id="CAJNOL010002336">
    <property type="protein sequence ID" value="CAF1489970.1"/>
    <property type="molecule type" value="Genomic_DNA"/>
</dbReference>
<keyword evidence="2 3" id="KW-0802">TPR repeat</keyword>
<feature type="repeat" description="TPR" evidence="3">
    <location>
        <begin position="548"/>
        <end position="581"/>
    </location>
</feature>
<dbReference type="InterPro" id="IPR011990">
    <property type="entry name" value="TPR-like_helical_dom_sf"/>
</dbReference>
<evidence type="ECO:0008006" key="7">
    <source>
        <dbReference type="Google" id="ProtNLM"/>
    </source>
</evidence>
<dbReference type="PROSITE" id="PS50293">
    <property type="entry name" value="TPR_REGION"/>
    <property type="match status" value="2"/>
</dbReference>
<dbReference type="Proteomes" id="UP000663854">
    <property type="component" value="Unassembled WGS sequence"/>
</dbReference>
<dbReference type="SMART" id="SM00028">
    <property type="entry name" value="TPR"/>
    <property type="match status" value="8"/>
</dbReference>
<dbReference type="Gene3D" id="1.25.40.10">
    <property type="entry name" value="Tetratricopeptide repeat domain"/>
    <property type="match status" value="3"/>
</dbReference>
<feature type="repeat" description="TPR" evidence="3">
    <location>
        <begin position="422"/>
        <end position="455"/>
    </location>
</feature>
<dbReference type="PANTHER" id="PTHR45641">
    <property type="entry name" value="TETRATRICOPEPTIDE REPEAT PROTEIN (AFU_ORTHOLOGUE AFUA_6G03870)"/>
    <property type="match status" value="1"/>
</dbReference>
<feature type="repeat" description="TPR" evidence="3">
    <location>
        <begin position="338"/>
        <end position="371"/>
    </location>
</feature>
<keyword evidence="6" id="KW-1185">Reference proteome</keyword>
<dbReference type="Proteomes" id="UP000663870">
    <property type="component" value="Unassembled WGS sequence"/>
</dbReference>
<dbReference type="PROSITE" id="PS50005">
    <property type="entry name" value="TPR"/>
    <property type="match status" value="3"/>
</dbReference>
<dbReference type="EMBL" id="CAJNOH010001392">
    <property type="protein sequence ID" value="CAF1212399.1"/>
    <property type="molecule type" value="Genomic_DNA"/>
</dbReference>
<proteinExistence type="predicted"/>
<evidence type="ECO:0000313" key="4">
    <source>
        <dbReference type="EMBL" id="CAF1212399.1"/>
    </source>
</evidence>
<dbReference type="Pfam" id="PF13424">
    <property type="entry name" value="TPR_12"/>
    <property type="match status" value="3"/>
</dbReference>
<evidence type="ECO:0000256" key="1">
    <source>
        <dbReference type="ARBA" id="ARBA00022737"/>
    </source>
</evidence>
<gene>
    <name evidence="5" type="ORF">JXQ802_LOCUS39810</name>
    <name evidence="4" type="ORF">PYM288_LOCUS25447</name>
</gene>
<dbReference type="AlphaFoldDB" id="A0A815SC00"/>
<reference evidence="5" key="1">
    <citation type="submission" date="2021-02" db="EMBL/GenBank/DDBJ databases">
        <authorList>
            <person name="Nowell W R."/>
        </authorList>
    </citation>
    <scope>NUCLEOTIDE SEQUENCE</scope>
</reference>
<dbReference type="PANTHER" id="PTHR45641:SF19">
    <property type="entry name" value="NEPHROCYSTIN-3"/>
    <property type="match status" value="1"/>
</dbReference>
<protein>
    <recommendedName>
        <fullName evidence="7">Tetratricopeptide repeat protein</fullName>
    </recommendedName>
</protein>
<dbReference type="PROSITE" id="PS51996">
    <property type="entry name" value="TR_MART"/>
    <property type="match status" value="1"/>
</dbReference>
<accession>A0A815SC00</accession>
<dbReference type="SUPFAM" id="SSF56399">
    <property type="entry name" value="ADP-ribosylation"/>
    <property type="match status" value="1"/>
</dbReference>
<evidence type="ECO:0000313" key="6">
    <source>
        <dbReference type="Proteomes" id="UP000663870"/>
    </source>
</evidence>
<evidence type="ECO:0000256" key="3">
    <source>
        <dbReference type="PROSITE-ProRule" id="PRU00339"/>
    </source>
</evidence>
<dbReference type="InterPro" id="IPR019734">
    <property type="entry name" value="TPR_rpt"/>
</dbReference>
<comment type="caution">
    <text evidence="5">The sequence shown here is derived from an EMBL/GenBank/DDBJ whole genome shotgun (WGS) entry which is preliminary data.</text>
</comment>
<keyword evidence="1" id="KW-0677">Repeat</keyword>
<evidence type="ECO:0000313" key="5">
    <source>
        <dbReference type="EMBL" id="CAF1489970.1"/>
    </source>
</evidence>
<dbReference type="Gene3D" id="3.90.176.10">
    <property type="entry name" value="Toxin ADP-ribosyltransferase, Chain A, domain 1"/>
    <property type="match status" value="1"/>
</dbReference>
<organism evidence="5 6">
    <name type="scientific">Rotaria sordida</name>
    <dbReference type="NCBI Taxonomy" id="392033"/>
    <lineage>
        <taxon>Eukaryota</taxon>
        <taxon>Metazoa</taxon>
        <taxon>Spiralia</taxon>
        <taxon>Gnathifera</taxon>
        <taxon>Rotifera</taxon>
        <taxon>Eurotatoria</taxon>
        <taxon>Bdelloidea</taxon>
        <taxon>Philodinida</taxon>
        <taxon>Philodinidae</taxon>
        <taxon>Rotaria</taxon>
    </lineage>
</organism>